<dbReference type="InterPro" id="IPR058240">
    <property type="entry name" value="rSAM_sf"/>
</dbReference>
<organism evidence="6 7">
    <name type="scientific">Megasphaera hexanoica</name>
    <dbReference type="NCBI Taxonomy" id="1675036"/>
    <lineage>
        <taxon>Bacteria</taxon>
        <taxon>Bacillati</taxon>
        <taxon>Bacillota</taxon>
        <taxon>Negativicutes</taxon>
        <taxon>Veillonellales</taxon>
        <taxon>Veillonellaceae</taxon>
        <taxon>Megasphaera</taxon>
    </lineage>
</organism>
<dbReference type="GO" id="GO:0003824">
    <property type="term" value="F:catalytic activity"/>
    <property type="evidence" value="ECO:0007669"/>
    <property type="project" value="InterPro"/>
</dbReference>
<reference evidence="6 7" key="1">
    <citation type="submission" date="2020-04" db="EMBL/GenBank/DDBJ databases">
        <authorList>
            <person name="Hitch T.C.A."/>
            <person name="Wylensek D."/>
            <person name="Clavel T."/>
        </authorList>
    </citation>
    <scope>NUCLEOTIDE SEQUENCE [LARGE SCALE GENOMIC DNA]</scope>
    <source>
        <strain evidence="6 7">Oil-RF-744-FAT-WT-6-1</strain>
    </source>
</reference>
<evidence type="ECO:0000259" key="5">
    <source>
        <dbReference type="PROSITE" id="PS51918"/>
    </source>
</evidence>
<dbReference type="Proteomes" id="UP000591071">
    <property type="component" value="Unassembled WGS sequence"/>
</dbReference>
<keyword evidence="3" id="KW-0408">Iron</keyword>
<dbReference type="GO" id="GO:0051536">
    <property type="term" value="F:iron-sulfur cluster binding"/>
    <property type="evidence" value="ECO:0007669"/>
    <property type="project" value="UniProtKB-KW"/>
</dbReference>
<keyword evidence="1" id="KW-0949">S-adenosyl-L-methionine</keyword>
<accession>A0A848BR83</accession>
<keyword evidence="2" id="KW-0479">Metal-binding</keyword>
<evidence type="ECO:0000313" key="6">
    <source>
        <dbReference type="EMBL" id="NME28881.1"/>
    </source>
</evidence>
<proteinExistence type="predicted"/>
<evidence type="ECO:0000313" key="7">
    <source>
        <dbReference type="Proteomes" id="UP000591071"/>
    </source>
</evidence>
<dbReference type="InterPro" id="IPR007197">
    <property type="entry name" value="rSAM"/>
</dbReference>
<feature type="domain" description="Radical SAM core" evidence="5">
    <location>
        <begin position="22"/>
        <end position="219"/>
    </location>
</feature>
<dbReference type="InterPro" id="IPR050377">
    <property type="entry name" value="Radical_SAM_PqqE_MftC-like"/>
</dbReference>
<sequence>MITYVYDKGHYITMAESLAKQPEGKRNLYVNLTNRCTCSCTFCLRSLKKEAEDMELWLKEEPSVAEVEKELDSQPWDYIGEVVFCGFGEPTMRLDDVVTLLTYIKKHHRDVKTRINTNGLSDLEYGRDTSVDFKGGILDTVSISLNASNAQRYLDLTRSKFGIGSYEALLTFAQHCQKYVPNVVLTVVDHVESEEEIAKCRKICEDRGLTLRVRAYEAN</sequence>
<dbReference type="Pfam" id="PF04055">
    <property type="entry name" value="Radical_SAM"/>
    <property type="match status" value="1"/>
</dbReference>
<evidence type="ECO:0000256" key="1">
    <source>
        <dbReference type="ARBA" id="ARBA00022691"/>
    </source>
</evidence>
<dbReference type="RefSeq" id="WP_075582232.1">
    <property type="nucleotide sequence ID" value="NZ_JABAFG010000016.1"/>
</dbReference>
<evidence type="ECO:0000256" key="2">
    <source>
        <dbReference type="ARBA" id="ARBA00022723"/>
    </source>
</evidence>
<dbReference type="InterPro" id="IPR013785">
    <property type="entry name" value="Aldolase_TIM"/>
</dbReference>
<dbReference type="AlphaFoldDB" id="A0A848BR83"/>
<dbReference type="SUPFAM" id="SSF102114">
    <property type="entry name" value="Radical SAM enzymes"/>
    <property type="match status" value="1"/>
</dbReference>
<dbReference type="EMBL" id="JABAFG010000016">
    <property type="protein sequence ID" value="NME28881.1"/>
    <property type="molecule type" value="Genomic_DNA"/>
</dbReference>
<dbReference type="Gene3D" id="3.20.20.70">
    <property type="entry name" value="Aldolase class I"/>
    <property type="match status" value="1"/>
</dbReference>
<dbReference type="SFLD" id="SFLDS00029">
    <property type="entry name" value="Radical_SAM"/>
    <property type="match status" value="1"/>
</dbReference>
<gene>
    <name evidence="6" type="ORF">HF872_09650</name>
</gene>
<dbReference type="CDD" id="cd01335">
    <property type="entry name" value="Radical_SAM"/>
    <property type="match status" value="1"/>
</dbReference>
<keyword evidence="4" id="KW-0411">Iron-sulfur</keyword>
<dbReference type="PANTHER" id="PTHR11228:SF34">
    <property type="entry name" value="TUNGSTEN-CONTAINING ALDEHYDE FERREDOXIN OXIDOREDUCTASE COFACTOR MODIFYING PROTEIN"/>
    <property type="match status" value="1"/>
</dbReference>
<dbReference type="InterPro" id="IPR023821">
    <property type="entry name" value="rSAM_TatD-assoc"/>
</dbReference>
<evidence type="ECO:0000256" key="3">
    <source>
        <dbReference type="ARBA" id="ARBA00023004"/>
    </source>
</evidence>
<dbReference type="PANTHER" id="PTHR11228">
    <property type="entry name" value="RADICAL SAM DOMAIN PROTEIN"/>
    <property type="match status" value="1"/>
</dbReference>
<dbReference type="NCBIfam" id="TIGR04038">
    <property type="entry name" value="tatD_link_rSAM"/>
    <property type="match status" value="1"/>
</dbReference>
<protein>
    <submittedName>
        <fullName evidence="6">Radical SAM protein</fullName>
    </submittedName>
</protein>
<dbReference type="SFLD" id="SFLDG01111">
    <property type="entry name" value="Uncharacterised_Radical_SAM_Su"/>
    <property type="match status" value="1"/>
</dbReference>
<comment type="caution">
    <text evidence="6">The sequence shown here is derived from an EMBL/GenBank/DDBJ whole genome shotgun (WGS) entry which is preliminary data.</text>
</comment>
<dbReference type="PROSITE" id="PS51918">
    <property type="entry name" value="RADICAL_SAM"/>
    <property type="match status" value="1"/>
</dbReference>
<evidence type="ECO:0000256" key="4">
    <source>
        <dbReference type="ARBA" id="ARBA00023014"/>
    </source>
</evidence>
<name>A0A848BR83_9FIRM</name>
<dbReference type="GO" id="GO:0046872">
    <property type="term" value="F:metal ion binding"/>
    <property type="evidence" value="ECO:0007669"/>
    <property type="project" value="UniProtKB-KW"/>
</dbReference>